<accession>A0ABD2YEL2</accession>
<comment type="caution">
    <text evidence="1">The sequence shown here is derived from an EMBL/GenBank/DDBJ whole genome shotgun (WGS) entry which is preliminary data.</text>
</comment>
<organism evidence="1 2">
    <name type="scientific">Cinchona calisaya</name>
    <dbReference type="NCBI Taxonomy" id="153742"/>
    <lineage>
        <taxon>Eukaryota</taxon>
        <taxon>Viridiplantae</taxon>
        <taxon>Streptophyta</taxon>
        <taxon>Embryophyta</taxon>
        <taxon>Tracheophyta</taxon>
        <taxon>Spermatophyta</taxon>
        <taxon>Magnoliopsida</taxon>
        <taxon>eudicotyledons</taxon>
        <taxon>Gunneridae</taxon>
        <taxon>Pentapetalae</taxon>
        <taxon>asterids</taxon>
        <taxon>lamiids</taxon>
        <taxon>Gentianales</taxon>
        <taxon>Rubiaceae</taxon>
        <taxon>Cinchonoideae</taxon>
        <taxon>Cinchoneae</taxon>
        <taxon>Cinchona</taxon>
    </lineage>
</organism>
<dbReference type="AlphaFoldDB" id="A0ABD2YEL2"/>
<dbReference type="Proteomes" id="UP001630127">
    <property type="component" value="Unassembled WGS sequence"/>
</dbReference>
<reference evidence="1 2" key="1">
    <citation type="submission" date="2024-11" db="EMBL/GenBank/DDBJ databases">
        <title>A near-complete genome assembly of Cinchona calisaya.</title>
        <authorList>
            <person name="Lian D.C."/>
            <person name="Zhao X.W."/>
            <person name="Wei L."/>
        </authorList>
    </citation>
    <scope>NUCLEOTIDE SEQUENCE [LARGE SCALE GENOMIC DNA]</scope>
    <source>
        <tissue evidence="1">Nenye</tissue>
    </source>
</reference>
<protein>
    <submittedName>
        <fullName evidence="1">Uncharacterized protein</fullName>
    </submittedName>
</protein>
<sequence length="145" mass="16670">MKEYGKGESWTPMFEIPSDYGFFGNLNPSILMRNGRVVMIADGFNVLIYNPEKTTCEFSTNVFAVDEKGAKIHDSILVESLVSPIGYDWNDEQHQGLGKDINWLDGPYSYTDTSDDEDWKQMLDDCSQDLKENENFVYLEDENEI</sequence>
<dbReference type="EMBL" id="JBJUIK010000013">
    <property type="protein sequence ID" value="KAL3505843.1"/>
    <property type="molecule type" value="Genomic_DNA"/>
</dbReference>
<evidence type="ECO:0000313" key="2">
    <source>
        <dbReference type="Proteomes" id="UP001630127"/>
    </source>
</evidence>
<name>A0ABD2YEL2_9GENT</name>
<proteinExistence type="predicted"/>
<gene>
    <name evidence="1" type="ORF">ACH5RR_031225</name>
</gene>
<evidence type="ECO:0000313" key="1">
    <source>
        <dbReference type="EMBL" id="KAL3505843.1"/>
    </source>
</evidence>
<keyword evidence="2" id="KW-1185">Reference proteome</keyword>